<gene>
    <name evidence="2" type="ORF">NCGR_LOCUS34863</name>
</gene>
<feature type="domain" description="F-box protein AT5G49610-like beta-propeller" evidence="1">
    <location>
        <begin position="14"/>
        <end position="139"/>
    </location>
</feature>
<proteinExistence type="predicted"/>
<reference evidence="2" key="1">
    <citation type="submission" date="2020-10" db="EMBL/GenBank/DDBJ databases">
        <authorList>
            <person name="Han B."/>
            <person name="Lu T."/>
            <person name="Zhao Q."/>
            <person name="Huang X."/>
            <person name="Zhao Y."/>
        </authorList>
    </citation>
    <scope>NUCLEOTIDE SEQUENCE</scope>
</reference>
<dbReference type="InterPro" id="IPR056594">
    <property type="entry name" value="AT5G49610-like_b-prop"/>
</dbReference>
<dbReference type="OrthoDB" id="693544at2759"/>
<comment type="caution">
    <text evidence="2">The sequence shown here is derived from an EMBL/GenBank/DDBJ whole genome shotgun (WGS) entry which is preliminary data.</text>
</comment>
<organism evidence="2 3">
    <name type="scientific">Miscanthus lutarioriparius</name>
    <dbReference type="NCBI Taxonomy" id="422564"/>
    <lineage>
        <taxon>Eukaryota</taxon>
        <taxon>Viridiplantae</taxon>
        <taxon>Streptophyta</taxon>
        <taxon>Embryophyta</taxon>
        <taxon>Tracheophyta</taxon>
        <taxon>Spermatophyta</taxon>
        <taxon>Magnoliopsida</taxon>
        <taxon>Liliopsida</taxon>
        <taxon>Poales</taxon>
        <taxon>Poaceae</taxon>
        <taxon>PACMAD clade</taxon>
        <taxon>Panicoideae</taxon>
        <taxon>Andropogonodae</taxon>
        <taxon>Andropogoneae</taxon>
        <taxon>Saccharinae</taxon>
        <taxon>Miscanthus</taxon>
    </lineage>
</organism>
<sequence>MFSGWIWPPPRVLLRLPNRVRTDNFMISSGEDGSRLSLVHADGYQLSIWHLPTTSIDTNDWLLVHDKIHVREACSRLEHVLVMAVDDRLEFVFLWLRSSAVLMHMHLPSRSEKVYNELNVRDGYFLDINPFMMVWPPIFPALREQDSLEE</sequence>
<evidence type="ECO:0000313" key="3">
    <source>
        <dbReference type="Proteomes" id="UP000604825"/>
    </source>
</evidence>
<evidence type="ECO:0000259" key="1">
    <source>
        <dbReference type="Pfam" id="PF23635"/>
    </source>
</evidence>
<dbReference type="AlphaFoldDB" id="A0A811Q3D8"/>
<accession>A0A811Q3D8</accession>
<protein>
    <recommendedName>
        <fullName evidence="1">F-box protein AT5G49610-like beta-propeller domain-containing protein</fullName>
    </recommendedName>
</protein>
<dbReference type="Proteomes" id="UP000604825">
    <property type="component" value="Unassembled WGS sequence"/>
</dbReference>
<dbReference type="EMBL" id="CAJGYO010000008">
    <property type="protein sequence ID" value="CAD6251097.1"/>
    <property type="molecule type" value="Genomic_DNA"/>
</dbReference>
<name>A0A811Q3D8_9POAL</name>
<dbReference type="Pfam" id="PF23635">
    <property type="entry name" value="Beta-prop_AT5G49610-like"/>
    <property type="match status" value="1"/>
</dbReference>
<evidence type="ECO:0000313" key="2">
    <source>
        <dbReference type="EMBL" id="CAD6251097.1"/>
    </source>
</evidence>
<keyword evidence="3" id="KW-1185">Reference proteome</keyword>